<dbReference type="AlphaFoldDB" id="A0A917J3Y7"/>
<sequence length="772" mass="87195">MQIAYAQSFKQSVKGRVTDAESQQPLSGVTIVFSPGNIRAVTDSTGTYHIAGLPTGRYSIQYSIAGYELQTLSDIVIVSGKELEQNVLLREGFKNLTAVTVQSGRNGRKPLNEFAAVSARSFSMEETKRYPAAFSDPARMIMNFPGVSAGFDGSNEILVRGNSPQGVLWKLEGIEIPTPNHFATLGSTGGPISMFSSNVIGKSDFYTGAFPADMGNATSAVFDINYRDGNKDKREYTAQVGFLGVELGAEGPLNKSKTASYLINYRYSTLALLKNFIGLEQAPKYQDLSFKFKWNTRKAGTFTLFGLGGYDSYINDPEKDSTKWNSYDKRNVYADGNSKTGVIGLSHQFFLHRNAYIKTVISASYYRYGQELDTLNPAAGYARVPSGTEHSADKAFRVSSFYNYKIDPRNTIRAGIIAQELRYDASNRYYDLEEQQWKQVLQGSGSTQFYQSYIQWKYRLTNRLTINTGLHNSYLALNKKQSLEPRLSASYTTGNDVFSLAAGMHSKPQHISTYMFQNSGENDKHTQPNKNLDMTRAVHLVAGYEHTFTRLNLTAKAELYYQHLYHVPVEQDGKNGFSTVNMLDMYDLIDKNALVSTGKGRNYGVDFSLEKPFARNYYIISALSVYQSKFTDFYGKEYDTRFARNYSLNIIWGKEWQLRNSNKTIGISGKVLSSGGIKNSVIDVAASMQSGKEEYVPGSYFSERGPGYFRMDWNAYYRKDKKRSTHTLTLEIQNITNRENFYRYYFDARTGEQKRMNQLGLFPNLSYKIQFH</sequence>
<accession>A0A917J3Y7</accession>
<reference evidence="4" key="1">
    <citation type="journal article" date="2014" name="Int. J. Syst. Evol. Microbiol.">
        <title>Complete genome sequence of Corynebacterium casei LMG S-19264T (=DSM 44701T), isolated from a smear-ripened cheese.</title>
        <authorList>
            <consortium name="US DOE Joint Genome Institute (JGI-PGF)"/>
            <person name="Walter F."/>
            <person name="Albersmeier A."/>
            <person name="Kalinowski J."/>
            <person name="Ruckert C."/>
        </authorList>
    </citation>
    <scope>NUCLEOTIDE SEQUENCE</scope>
    <source>
        <strain evidence="4">CGMCC 1.15290</strain>
    </source>
</reference>
<dbReference type="InterPro" id="IPR036942">
    <property type="entry name" value="Beta-barrel_TonB_sf"/>
</dbReference>
<comment type="subcellular location">
    <subcellularLocation>
        <location evidence="1">Cell outer membrane</location>
    </subcellularLocation>
</comment>
<reference evidence="4" key="2">
    <citation type="submission" date="2020-09" db="EMBL/GenBank/DDBJ databases">
        <authorList>
            <person name="Sun Q."/>
            <person name="Zhou Y."/>
        </authorList>
    </citation>
    <scope>NUCLEOTIDE SEQUENCE</scope>
    <source>
        <strain evidence="4">CGMCC 1.15290</strain>
    </source>
</reference>
<dbReference type="EMBL" id="BMIB01000006">
    <property type="protein sequence ID" value="GGH81636.1"/>
    <property type="molecule type" value="Genomic_DNA"/>
</dbReference>
<name>A0A917J3Y7_9BACT</name>
<dbReference type="SUPFAM" id="SSF49464">
    <property type="entry name" value="Carboxypeptidase regulatory domain-like"/>
    <property type="match status" value="1"/>
</dbReference>
<evidence type="ECO:0000256" key="3">
    <source>
        <dbReference type="ARBA" id="ARBA00023237"/>
    </source>
</evidence>
<evidence type="ECO:0000313" key="4">
    <source>
        <dbReference type="EMBL" id="GGH81636.1"/>
    </source>
</evidence>
<keyword evidence="2" id="KW-0472">Membrane</keyword>
<dbReference type="Pfam" id="PF13620">
    <property type="entry name" value="CarboxypepD_reg"/>
    <property type="match status" value="1"/>
</dbReference>
<dbReference type="Gene3D" id="2.40.170.20">
    <property type="entry name" value="TonB-dependent receptor, beta-barrel domain"/>
    <property type="match status" value="1"/>
</dbReference>
<protein>
    <submittedName>
        <fullName evidence="4">Prevent-host-death protein</fullName>
    </submittedName>
</protein>
<comment type="caution">
    <text evidence="4">The sequence shown here is derived from an EMBL/GenBank/DDBJ whole genome shotgun (WGS) entry which is preliminary data.</text>
</comment>
<organism evidence="4 5">
    <name type="scientific">Filimonas zeae</name>
    <dbReference type="NCBI Taxonomy" id="1737353"/>
    <lineage>
        <taxon>Bacteria</taxon>
        <taxon>Pseudomonadati</taxon>
        <taxon>Bacteroidota</taxon>
        <taxon>Chitinophagia</taxon>
        <taxon>Chitinophagales</taxon>
        <taxon>Chitinophagaceae</taxon>
        <taxon>Filimonas</taxon>
    </lineage>
</organism>
<evidence type="ECO:0000313" key="5">
    <source>
        <dbReference type="Proteomes" id="UP000627292"/>
    </source>
</evidence>
<dbReference type="InterPro" id="IPR008969">
    <property type="entry name" value="CarboxyPept-like_regulatory"/>
</dbReference>
<keyword evidence="5" id="KW-1185">Reference proteome</keyword>
<proteinExistence type="predicted"/>
<dbReference type="Gene3D" id="2.60.40.1120">
    <property type="entry name" value="Carboxypeptidase-like, regulatory domain"/>
    <property type="match status" value="1"/>
</dbReference>
<dbReference type="SUPFAM" id="SSF56935">
    <property type="entry name" value="Porins"/>
    <property type="match status" value="1"/>
</dbReference>
<keyword evidence="3" id="KW-0998">Cell outer membrane</keyword>
<dbReference type="GO" id="GO:0009279">
    <property type="term" value="C:cell outer membrane"/>
    <property type="evidence" value="ECO:0007669"/>
    <property type="project" value="UniProtKB-SubCell"/>
</dbReference>
<evidence type="ECO:0000256" key="1">
    <source>
        <dbReference type="ARBA" id="ARBA00004442"/>
    </source>
</evidence>
<gene>
    <name evidence="4" type="ORF">GCM10011379_54320</name>
</gene>
<evidence type="ECO:0000256" key="2">
    <source>
        <dbReference type="ARBA" id="ARBA00023136"/>
    </source>
</evidence>
<dbReference type="Proteomes" id="UP000627292">
    <property type="component" value="Unassembled WGS sequence"/>
</dbReference>